<proteinExistence type="predicted"/>
<feature type="domain" description="Gryzun putative trafficking through Golgi" evidence="1">
    <location>
        <begin position="595"/>
        <end position="1138"/>
    </location>
</feature>
<dbReference type="eggNOG" id="ENOG502S2AA">
    <property type="taxonomic scope" value="Eukaryota"/>
</dbReference>
<evidence type="ECO:0000313" key="3">
    <source>
        <dbReference type="EMBL" id="CCH40761.1"/>
    </source>
</evidence>
<protein>
    <recommendedName>
        <fullName evidence="5">Trafficking protein particle complex subunit 11 domain-containing protein</fullName>
    </recommendedName>
</protein>
<gene>
    <name evidence="3" type="ORF">BN7_295</name>
</gene>
<dbReference type="STRING" id="1206466.K0KD13"/>
<evidence type="ECO:0000313" key="4">
    <source>
        <dbReference type="Proteomes" id="UP000009328"/>
    </source>
</evidence>
<dbReference type="InterPro" id="IPR012880">
    <property type="entry name" value="Gryzun"/>
</dbReference>
<evidence type="ECO:0008006" key="5">
    <source>
        <dbReference type="Google" id="ProtNLM"/>
    </source>
</evidence>
<comment type="caution">
    <text evidence="3">The sequence shown here is derived from an EMBL/GenBank/DDBJ whole genome shotgun (WGS) entry which is preliminary data.</text>
</comment>
<dbReference type="AlphaFoldDB" id="K0KD13"/>
<organism evidence="3 4">
    <name type="scientific">Wickerhamomyces ciferrii (strain ATCC 14091 / BCRC 22168 / CBS 111 / JCM 3599 / NBRC 0793 / NRRL Y-1031 F-60-10)</name>
    <name type="common">Yeast</name>
    <name type="synonym">Pichia ciferrii</name>
    <dbReference type="NCBI Taxonomy" id="1206466"/>
    <lineage>
        <taxon>Eukaryota</taxon>
        <taxon>Fungi</taxon>
        <taxon>Dikarya</taxon>
        <taxon>Ascomycota</taxon>
        <taxon>Saccharomycotina</taxon>
        <taxon>Saccharomycetes</taxon>
        <taxon>Phaffomycetales</taxon>
        <taxon>Wickerhamomycetaceae</taxon>
        <taxon>Wickerhamomyces</taxon>
    </lineage>
</organism>
<dbReference type="HOGENOM" id="CLU_008469_0_0_1"/>
<dbReference type="EMBL" id="CAIF01000005">
    <property type="protein sequence ID" value="CCH40761.1"/>
    <property type="molecule type" value="Genomic_DNA"/>
</dbReference>
<feature type="domain" description="Trafficking protein particle complex subunit 11" evidence="2">
    <location>
        <begin position="329"/>
        <end position="441"/>
    </location>
</feature>
<reference evidence="3 4" key="1">
    <citation type="journal article" date="2012" name="Eukaryot. Cell">
        <title>Draft genome sequence of Wickerhamomyces ciferrii NRRL Y-1031 F-60-10.</title>
        <authorList>
            <person name="Schneider J."/>
            <person name="Andrea H."/>
            <person name="Blom J."/>
            <person name="Jaenicke S."/>
            <person name="Ruckert C."/>
            <person name="Schorsch C."/>
            <person name="Szczepanowski R."/>
            <person name="Farwick M."/>
            <person name="Goesmann A."/>
            <person name="Puhler A."/>
            <person name="Schaffer S."/>
            <person name="Tauch A."/>
            <person name="Kohler T."/>
            <person name="Brinkrolf K."/>
        </authorList>
    </citation>
    <scope>NUCLEOTIDE SEQUENCE [LARGE SCALE GENOMIC DNA]</scope>
    <source>
        <strain evidence="4">ATCC 14091 / BCRC 22168 / CBS 111 / JCM 3599 / NBRC 0793 / NRRL Y-1031 F-60-10</strain>
    </source>
</reference>
<sequence>MESYDTEYTAHLSPLVLVQGIGQGFDGGESNAGDGNDAGINGELLFRKQDQLKRSPAVKGLVSSWRRLHNEDLIWDSTAINSDLLQSDSSTSSSSITDKFHFKIVDKHYIPKVKDLDDSNTHFQLPQLVLTSQWIQKYKSILPSTVVSFYELNHNYTDLKEIEKIDLELISEINMLQTQLQHRHIKPLIILVSSSSSNVEMGINERISIIRKQTGLNNKNCLLLLESSTPKETNEVFQNSIQFIKISNLEFFNQLEKKFKKKRSTFLNYSKDEFSKNIIEARYSLKNGFINEFKKQYPQAIKNFQFSYEFLLKTLNTISSKENSEIYIQYRILLDITMFHIIRLFFYQGQFNQAYKKFDLHLQSIIYQIKLQKFKINSFKVCNWISSQFKILAQLSDLVTPNNLVPIDQPFLSNEKDPHSPLVLPQSGYLYLQAFNLLKNGGKYGESEDDDPYPVIIEHDKTSEYINLLNFSKLSFQKKDNSFLRSISFINFQIAEEYFANKEYESSLKFYEISLDAIKDFNNWGFISSKIYYKLLICFLELGKHYAFIINLIEISLFDNQIQQLNNINDIKELINNEEKLPKMLQNVNEDNLLINLSTDETFDILVGKVCFHEKIITLSNELAFQIEIQSNLNEILGVVKFNELLVTFQGNNLNEILIKHDDSIKSNSVSYLKSNDKTDDNIPIFYTNLEFNPFEKKVFQFKLPTRKIGVNSCISISSILDYNKLFQIKLNIPLKNYNNDNINNLNSLHKWYHQGKSLNNYKIISNLNPETYEVIPRIPKTKINIGDIDDDEFGIVGEVFKIPVKILNNDHESIDLEMEISAKIGDEEIEIKWDDQGDGQLKLEDVEVDKEILKNINLKIPNFFTMENSIILIKLSYTFYVSKDYEVPIIKHLTKKIKIIDPFKISISFLPRLLNESLPNPFIINSDDQAIPKPSRFWLASLIISNTLPLDLELIDETIVFKTTDDDMMINEFKDKLVTSRENDENQDKLISNHYIGTSIIKDGTNYRNINFNSNLVVRYKRLNSDTVLQTFKNKIWKFSLPLLDPRVLLDVERPTNEDNNIKLIFMIENPTSRIFQFQLTLTDNSNFQITSGVKTQNVSILPITRQKFEFNLIPMNNGLLSLPQLTVYDLNYRVNLPTLLVSDEVQLKNKEIYINIE</sequence>
<name>K0KD13_WICCF</name>
<evidence type="ECO:0000259" key="2">
    <source>
        <dbReference type="Pfam" id="PF11817"/>
    </source>
</evidence>
<dbReference type="PANTHER" id="PTHR14374:SF0">
    <property type="entry name" value="TRAFFICKING PROTEIN PARTICLE COMPLEX SUBUNIT 11"/>
    <property type="match status" value="1"/>
</dbReference>
<dbReference type="Proteomes" id="UP000009328">
    <property type="component" value="Unassembled WGS sequence"/>
</dbReference>
<keyword evidence="4" id="KW-1185">Reference proteome</keyword>
<dbReference type="InParanoid" id="K0KD13"/>
<evidence type="ECO:0000259" key="1">
    <source>
        <dbReference type="Pfam" id="PF07919"/>
    </source>
</evidence>
<dbReference type="Pfam" id="PF07919">
    <property type="entry name" value="Gryzun"/>
    <property type="match status" value="1"/>
</dbReference>
<dbReference type="InterPro" id="IPR021773">
    <property type="entry name" value="TPC11"/>
</dbReference>
<dbReference type="Pfam" id="PF11817">
    <property type="entry name" value="Foie-gras_1"/>
    <property type="match status" value="1"/>
</dbReference>
<dbReference type="PANTHER" id="PTHR14374">
    <property type="entry name" value="FOIE GRAS"/>
    <property type="match status" value="1"/>
</dbReference>
<accession>K0KD13</accession>